<proteinExistence type="predicted"/>
<dbReference type="InterPro" id="IPR043502">
    <property type="entry name" value="DNA/RNA_pol_sf"/>
</dbReference>
<feature type="domain" description="Reverse transcriptase" evidence="2">
    <location>
        <begin position="1"/>
        <end position="191"/>
    </location>
</feature>
<dbReference type="Pfam" id="PF00078">
    <property type="entry name" value="RVT_1"/>
    <property type="match status" value="1"/>
</dbReference>
<dbReference type="AlphaFoldDB" id="A0A077M6M2"/>
<gene>
    <name evidence="3" type="ORF">BN12_60030</name>
</gene>
<reference evidence="3 4" key="1">
    <citation type="journal article" date="2013" name="ISME J.">
        <title>A metabolic model for members of the genus Tetrasphaera involved in enhanced biological phosphorus removal.</title>
        <authorList>
            <person name="Kristiansen R."/>
            <person name="Nguyen H.T.T."/>
            <person name="Saunders A.M."/>
            <person name="Nielsen J.L."/>
            <person name="Wimmer R."/>
            <person name="Le V.Q."/>
            <person name="McIlroy S.J."/>
            <person name="Petrovski S."/>
            <person name="Seviour R.J."/>
            <person name="Calteau A."/>
            <person name="Nielsen K.L."/>
            <person name="Nielsen P.H."/>
        </authorList>
    </citation>
    <scope>NUCLEOTIDE SEQUENCE [LARGE SCALE GENOMIC DNA]</scope>
    <source>
        <strain evidence="3 4">T1-X7</strain>
    </source>
</reference>
<dbReference type="InterPro" id="IPR000477">
    <property type="entry name" value="RT_dom"/>
</dbReference>
<sequence>MAAVTPDRGRPIGRDSSITSLTHASLNSGEYLFETNSLLFPVNPKKSDLWGQLSKTRRAPHKAFLKAGVLTELGENKDTHTGTPQGGILSPLLANIALSVLDEHLHGGWKPTGDMATSSIRARRRRGGQANWRVVRYADDFVVLVHGTRDDVEALREDIADVLQPLGLRLSETKTQVVHMSEGFDFLGFRIQWRRKYGSKQVARLHLHRRPADPVVEGEDPCADEQDLAAESKVCADQAQPDHARLVQLLQARGGQAHLPRAIPLRVVARGPVAAHAAPLEVEGRPPTVHHPRWTVETDHRGRDRAIQPRIGAGHPVSLPRQHDSQPLDPARPRHHGVNCGEPGAVKVALRVRRAAWGNGPGAIPTPRPRPTQPPGDSAGFG</sequence>
<organism evidence="3 4">
    <name type="scientific">Nostocoides japonicum T1-X7</name>
    <dbReference type="NCBI Taxonomy" id="1194083"/>
    <lineage>
        <taxon>Bacteria</taxon>
        <taxon>Bacillati</taxon>
        <taxon>Actinomycetota</taxon>
        <taxon>Actinomycetes</taxon>
        <taxon>Micrococcales</taxon>
        <taxon>Intrasporangiaceae</taxon>
        <taxon>Nostocoides</taxon>
    </lineage>
</organism>
<dbReference type="PROSITE" id="PS50878">
    <property type="entry name" value="RT_POL"/>
    <property type="match status" value="1"/>
</dbReference>
<dbReference type="CDD" id="cd01651">
    <property type="entry name" value="RT_G2_intron"/>
    <property type="match status" value="1"/>
</dbReference>
<keyword evidence="4" id="KW-1185">Reference proteome</keyword>
<dbReference type="SUPFAM" id="SSF56672">
    <property type="entry name" value="DNA/RNA polymerases"/>
    <property type="match status" value="1"/>
</dbReference>
<feature type="region of interest" description="Disordered" evidence="1">
    <location>
        <begin position="310"/>
        <end position="341"/>
    </location>
</feature>
<comment type="caution">
    <text evidence="3">The sequence shown here is derived from an EMBL/GenBank/DDBJ whole genome shotgun (WGS) entry which is preliminary data.</text>
</comment>
<dbReference type="InterPro" id="IPR051083">
    <property type="entry name" value="GrpII_Intron_Splice-Mob/Def"/>
</dbReference>
<dbReference type="PANTHER" id="PTHR34047">
    <property type="entry name" value="NUCLEAR INTRON MATURASE 1, MITOCHONDRIAL-RELATED"/>
    <property type="match status" value="1"/>
</dbReference>
<dbReference type="STRING" id="1194083.BN12_60030"/>
<feature type="region of interest" description="Disordered" evidence="1">
    <location>
        <begin position="357"/>
        <end position="382"/>
    </location>
</feature>
<evidence type="ECO:0000313" key="3">
    <source>
        <dbReference type="EMBL" id="CCH79824.1"/>
    </source>
</evidence>
<evidence type="ECO:0000313" key="4">
    <source>
        <dbReference type="Proteomes" id="UP000035721"/>
    </source>
</evidence>
<dbReference type="EMBL" id="CAJB01000392">
    <property type="protein sequence ID" value="CCH79824.1"/>
    <property type="molecule type" value="Genomic_DNA"/>
</dbReference>
<accession>A0A077M6M2</accession>
<evidence type="ECO:0000259" key="2">
    <source>
        <dbReference type="PROSITE" id="PS50878"/>
    </source>
</evidence>
<dbReference type="Proteomes" id="UP000035721">
    <property type="component" value="Unassembled WGS sequence"/>
</dbReference>
<protein>
    <recommendedName>
        <fullName evidence="2">Reverse transcriptase domain-containing protein</fullName>
    </recommendedName>
</protein>
<feature type="compositionally biased region" description="Pro residues" evidence="1">
    <location>
        <begin position="364"/>
        <end position="374"/>
    </location>
</feature>
<name>A0A077M6M2_9MICO</name>
<evidence type="ECO:0000256" key="1">
    <source>
        <dbReference type="SAM" id="MobiDB-lite"/>
    </source>
</evidence>
<dbReference type="PANTHER" id="PTHR34047:SF8">
    <property type="entry name" value="PROTEIN YKFC"/>
    <property type="match status" value="1"/>
</dbReference>